<evidence type="ECO:0000313" key="4">
    <source>
        <dbReference type="Proteomes" id="UP001524502"/>
    </source>
</evidence>
<accession>A0ABT1RKD2</accession>
<reference evidence="3 4" key="1">
    <citation type="submission" date="2022-06" db="EMBL/GenBank/DDBJ databases">
        <title>Isolation of gut microbiota from human fecal samples.</title>
        <authorList>
            <person name="Pamer E.G."/>
            <person name="Barat B."/>
            <person name="Waligurski E."/>
            <person name="Medina S."/>
            <person name="Paddock L."/>
            <person name="Mostad J."/>
        </authorList>
    </citation>
    <scope>NUCLEOTIDE SEQUENCE [LARGE SCALE GENOMIC DNA]</scope>
    <source>
        <strain evidence="3 4">SL.3.17</strain>
    </source>
</reference>
<keyword evidence="1" id="KW-0732">Signal</keyword>
<evidence type="ECO:0000256" key="1">
    <source>
        <dbReference type="SAM" id="SignalP"/>
    </source>
</evidence>
<keyword evidence="4" id="KW-1185">Reference proteome</keyword>
<dbReference type="Proteomes" id="UP001524502">
    <property type="component" value="Unassembled WGS sequence"/>
</dbReference>
<evidence type="ECO:0000259" key="2">
    <source>
        <dbReference type="SMART" id="SM00635"/>
    </source>
</evidence>
<dbReference type="InterPro" id="IPR008964">
    <property type="entry name" value="Invasin/intimin_cell_adhesion"/>
</dbReference>
<dbReference type="Gene3D" id="2.60.40.1080">
    <property type="match status" value="1"/>
</dbReference>
<proteinExistence type="predicted"/>
<dbReference type="Pfam" id="PF02368">
    <property type="entry name" value="Big_2"/>
    <property type="match status" value="1"/>
</dbReference>
<dbReference type="EMBL" id="JANFXK010000002">
    <property type="protein sequence ID" value="MCQ4635653.1"/>
    <property type="molecule type" value="Genomic_DNA"/>
</dbReference>
<protein>
    <submittedName>
        <fullName evidence="3">Ig-like domain-containing protein</fullName>
    </submittedName>
</protein>
<comment type="caution">
    <text evidence="3">The sequence shown here is derived from an EMBL/GenBank/DDBJ whole genome shotgun (WGS) entry which is preliminary data.</text>
</comment>
<dbReference type="RefSeq" id="WP_256130844.1">
    <property type="nucleotide sequence ID" value="NZ_JANFXK010000002.1"/>
</dbReference>
<organism evidence="3 4">
    <name type="scientific">Anaerovorax odorimutans</name>
    <dbReference type="NCBI Taxonomy" id="109327"/>
    <lineage>
        <taxon>Bacteria</taxon>
        <taxon>Bacillati</taxon>
        <taxon>Bacillota</taxon>
        <taxon>Clostridia</taxon>
        <taxon>Peptostreptococcales</taxon>
        <taxon>Anaerovoracaceae</taxon>
        <taxon>Anaerovorax</taxon>
    </lineage>
</organism>
<name>A0ABT1RKD2_9FIRM</name>
<feature type="signal peptide" evidence="1">
    <location>
        <begin position="1"/>
        <end position="32"/>
    </location>
</feature>
<dbReference type="SMART" id="SM00635">
    <property type="entry name" value="BID_2"/>
    <property type="match status" value="1"/>
</dbReference>
<evidence type="ECO:0000313" key="3">
    <source>
        <dbReference type="EMBL" id="MCQ4635653.1"/>
    </source>
</evidence>
<feature type="domain" description="BIG2" evidence="2">
    <location>
        <begin position="32"/>
        <end position="105"/>
    </location>
</feature>
<gene>
    <name evidence="3" type="ORF">NE619_02840</name>
</gene>
<sequence>MNVTRRSNQRVIVSIVMALMIALSMMPGLAFADTALSINPVGTVYMGDSPVLSVTPAPDNVTSHIDWSSSNESVATISTHNGKITTKAAGTTTITATLREGAKPSGGGGGTTGDCTGAILGTATLDVTILPTTAYGAQGIGGNTLTMLSPNNITAGQLSGGQYLNRINNTLAVNEDGFYEFKFTMGAGMNNFNEQNFITQNMPLIKVTQNGRDIATFDAETIVYGGYENPNIIIGVDSSVLATSGEYVLEFGADIHGNNASKTLGVPVKFIFNI</sequence>
<dbReference type="SUPFAM" id="SSF49373">
    <property type="entry name" value="Invasin/intimin cell-adhesion fragments"/>
    <property type="match status" value="1"/>
</dbReference>
<dbReference type="InterPro" id="IPR003343">
    <property type="entry name" value="Big_2"/>
</dbReference>
<feature type="chain" id="PRO_5045878160" evidence="1">
    <location>
        <begin position="33"/>
        <end position="274"/>
    </location>
</feature>